<dbReference type="EC" id="3.2.1.18" evidence="3"/>
<reference evidence="7 8" key="1">
    <citation type="submission" date="2019-02" db="EMBL/GenBank/DDBJ databases">
        <title>Deep-cultivation of Planctomycetes and their phenomic and genomic characterization uncovers novel biology.</title>
        <authorList>
            <person name="Wiegand S."/>
            <person name="Jogler M."/>
            <person name="Boedeker C."/>
            <person name="Pinto D."/>
            <person name="Vollmers J."/>
            <person name="Rivas-Marin E."/>
            <person name="Kohn T."/>
            <person name="Peeters S.H."/>
            <person name="Heuer A."/>
            <person name="Rast P."/>
            <person name="Oberbeckmann S."/>
            <person name="Bunk B."/>
            <person name="Jeske O."/>
            <person name="Meyerdierks A."/>
            <person name="Storesund J.E."/>
            <person name="Kallscheuer N."/>
            <person name="Luecker S."/>
            <person name="Lage O.M."/>
            <person name="Pohl T."/>
            <person name="Merkel B.J."/>
            <person name="Hornburger P."/>
            <person name="Mueller R.-W."/>
            <person name="Bruemmer F."/>
            <person name="Labrenz M."/>
            <person name="Spormann A.M."/>
            <person name="Op Den Camp H."/>
            <person name="Overmann J."/>
            <person name="Amann R."/>
            <person name="Jetten M.S.M."/>
            <person name="Mascher T."/>
            <person name="Medema M.H."/>
            <person name="Devos D.P."/>
            <person name="Kaster A.-K."/>
            <person name="Ovreas L."/>
            <person name="Rohde M."/>
            <person name="Galperin M.Y."/>
            <person name="Jogler C."/>
        </authorList>
    </citation>
    <scope>NUCLEOTIDE SEQUENCE [LARGE SCALE GENOMIC DNA]</scope>
    <source>
        <strain evidence="7 8">CA13</strain>
    </source>
</reference>
<dbReference type="Proteomes" id="UP000315010">
    <property type="component" value="Unassembled WGS sequence"/>
</dbReference>
<dbReference type="Pfam" id="PF13088">
    <property type="entry name" value="BNR_2"/>
    <property type="match status" value="1"/>
</dbReference>
<dbReference type="GO" id="GO:0016020">
    <property type="term" value="C:membrane"/>
    <property type="evidence" value="ECO:0007669"/>
    <property type="project" value="TreeGrafter"/>
</dbReference>
<dbReference type="RefSeq" id="WP_146402738.1">
    <property type="nucleotide sequence ID" value="NZ_SJPJ01000001.1"/>
</dbReference>
<gene>
    <name evidence="7" type="primary">nedA_2</name>
    <name evidence="7" type="ORF">CA13_63200</name>
</gene>
<dbReference type="InterPro" id="IPR036278">
    <property type="entry name" value="Sialidase_sf"/>
</dbReference>
<evidence type="ECO:0000256" key="1">
    <source>
        <dbReference type="ARBA" id="ARBA00000427"/>
    </source>
</evidence>
<dbReference type="SUPFAM" id="SSF50939">
    <property type="entry name" value="Sialidases"/>
    <property type="match status" value="1"/>
</dbReference>
<evidence type="ECO:0000256" key="5">
    <source>
        <dbReference type="SAM" id="SignalP"/>
    </source>
</evidence>
<accession>A0A5C5ZBR3</accession>
<feature type="domain" description="Sialidase" evidence="6">
    <location>
        <begin position="67"/>
        <end position="352"/>
    </location>
</feature>
<evidence type="ECO:0000256" key="4">
    <source>
        <dbReference type="SAM" id="MobiDB-lite"/>
    </source>
</evidence>
<dbReference type="GO" id="GO:0009313">
    <property type="term" value="P:oligosaccharide catabolic process"/>
    <property type="evidence" value="ECO:0007669"/>
    <property type="project" value="TreeGrafter"/>
</dbReference>
<dbReference type="InterPro" id="IPR011040">
    <property type="entry name" value="Sialidase"/>
</dbReference>
<keyword evidence="7" id="KW-0326">Glycosidase</keyword>
<dbReference type="InterPro" id="IPR026856">
    <property type="entry name" value="Sialidase_fam"/>
</dbReference>
<evidence type="ECO:0000256" key="3">
    <source>
        <dbReference type="ARBA" id="ARBA00012733"/>
    </source>
</evidence>
<organism evidence="7 8">
    <name type="scientific">Novipirellula herctigrandis</name>
    <dbReference type="NCBI Taxonomy" id="2527986"/>
    <lineage>
        <taxon>Bacteria</taxon>
        <taxon>Pseudomonadati</taxon>
        <taxon>Planctomycetota</taxon>
        <taxon>Planctomycetia</taxon>
        <taxon>Pirellulales</taxon>
        <taxon>Pirellulaceae</taxon>
        <taxon>Novipirellula</taxon>
    </lineage>
</organism>
<name>A0A5C5ZBR3_9BACT</name>
<dbReference type="AlphaFoldDB" id="A0A5C5ZBR3"/>
<proteinExistence type="inferred from homology"/>
<dbReference type="GO" id="GO:0005737">
    <property type="term" value="C:cytoplasm"/>
    <property type="evidence" value="ECO:0007669"/>
    <property type="project" value="TreeGrafter"/>
</dbReference>
<evidence type="ECO:0000259" key="6">
    <source>
        <dbReference type="Pfam" id="PF13088"/>
    </source>
</evidence>
<sequence precursor="true">MRKHSKLVLVIGLLYFCPTLHADELGKPDGVALFASEQDGYATYRIPSLTVTPQGTVLAICEGRKNGRSDAGDIDLVIKRSTDNGQSWGAQQVIWDDAGNTCGNPCTVVDSDTGTVWLLCTWNLGDDTESEIIAGKSKDSRRVFVMSSSNDGATWSTPREITSDVKDPNWTWYATGPGSGIRIEQGKHRGRLVIPCDHIEADTRGYYSHVIFSDDHGATWTLGGVTPKRNVNECEVVELQGGRLMLNMRNYDRSKTTRQVAFSDDGGMTWADQKFAPALIEPICQAAIERYPVDGKDAHSVLIFSNPASKKGRVRMTLRASFDEGKTWAAERLLHEGPSAYSDLAVLANGRIACFYEAGVRSPYETIVFSQTELSQLKEAQSEVGTKSSDSDAKRSE</sequence>
<feature type="chain" id="PRO_5023037523" description="exo-alpha-sialidase" evidence="5">
    <location>
        <begin position="23"/>
        <end position="397"/>
    </location>
</feature>
<comment type="similarity">
    <text evidence="2">Belongs to the glycosyl hydrolase 33 family.</text>
</comment>
<feature type="compositionally biased region" description="Polar residues" evidence="4">
    <location>
        <begin position="377"/>
        <end position="388"/>
    </location>
</feature>
<comment type="catalytic activity">
    <reaction evidence="1">
        <text>Hydrolysis of alpha-(2-&gt;3)-, alpha-(2-&gt;6)-, alpha-(2-&gt;8)- glycosidic linkages of terminal sialic acid residues in oligosaccharides, glycoproteins, glycolipids, colominic acid and synthetic substrates.</text>
        <dbReference type="EC" id="3.2.1.18"/>
    </reaction>
</comment>
<keyword evidence="8" id="KW-1185">Reference proteome</keyword>
<keyword evidence="5" id="KW-0732">Signal</keyword>
<keyword evidence="7" id="KW-0378">Hydrolase</keyword>
<feature type="region of interest" description="Disordered" evidence="4">
    <location>
        <begin position="377"/>
        <end position="397"/>
    </location>
</feature>
<dbReference type="PANTHER" id="PTHR10628">
    <property type="entry name" value="SIALIDASE"/>
    <property type="match status" value="1"/>
</dbReference>
<dbReference type="OrthoDB" id="7294637at2"/>
<evidence type="ECO:0000256" key="2">
    <source>
        <dbReference type="ARBA" id="ARBA00009348"/>
    </source>
</evidence>
<protein>
    <recommendedName>
        <fullName evidence="3">exo-alpha-sialidase</fullName>
        <ecNumber evidence="3">3.2.1.18</ecNumber>
    </recommendedName>
</protein>
<dbReference type="EMBL" id="SJPJ01000001">
    <property type="protein sequence ID" value="TWT84839.1"/>
    <property type="molecule type" value="Genomic_DNA"/>
</dbReference>
<dbReference type="GO" id="GO:0004308">
    <property type="term" value="F:exo-alpha-sialidase activity"/>
    <property type="evidence" value="ECO:0007669"/>
    <property type="project" value="UniProtKB-EC"/>
</dbReference>
<evidence type="ECO:0000313" key="8">
    <source>
        <dbReference type="Proteomes" id="UP000315010"/>
    </source>
</evidence>
<evidence type="ECO:0000313" key="7">
    <source>
        <dbReference type="EMBL" id="TWT84839.1"/>
    </source>
</evidence>
<comment type="caution">
    <text evidence="7">The sequence shown here is derived from an EMBL/GenBank/DDBJ whole genome shotgun (WGS) entry which is preliminary data.</text>
</comment>
<dbReference type="Gene3D" id="2.120.10.10">
    <property type="match status" value="1"/>
</dbReference>
<dbReference type="GO" id="GO:0006689">
    <property type="term" value="P:ganglioside catabolic process"/>
    <property type="evidence" value="ECO:0007669"/>
    <property type="project" value="TreeGrafter"/>
</dbReference>
<dbReference type="CDD" id="cd15482">
    <property type="entry name" value="Sialidase_non-viral"/>
    <property type="match status" value="1"/>
</dbReference>
<dbReference type="PANTHER" id="PTHR10628:SF30">
    <property type="entry name" value="EXO-ALPHA-SIALIDASE"/>
    <property type="match status" value="1"/>
</dbReference>
<feature type="signal peptide" evidence="5">
    <location>
        <begin position="1"/>
        <end position="22"/>
    </location>
</feature>